<dbReference type="PIRSF" id="PIRSF003113">
    <property type="entry name" value="BolA"/>
    <property type="match status" value="1"/>
</dbReference>
<dbReference type="OrthoDB" id="9801469at2"/>
<dbReference type="InterPro" id="IPR036065">
    <property type="entry name" value="BolA-like_sf"/>
</dbReference>
<dbReference type="EMBL" id="FNYH01000010">
    <property type="protein sequence ID" value="SEI79156.1"/>
    <property type="molecule type" value="Genomic_DNA"/>
</dbReference>
<gene>
    <name evidence="3" type="ORF">SAMN05421831_11079</name>
</gene>
<protein>
    <submittedName>
        <fullName evidence="3">BolA protein</fullName>
    </submittedName>
</protein>
<organism evidence="3 4">
    <name type="scientific">Allopseudospirillum japonicum</name>
    <dbReference type="NCBI Taxonomy" id="64971"/>
    <lineage>
        <taxon>Bacteria</taxon>
        <taxon>Pseudomonadati</taxon>
        <taxon>Pseudomonadota</taxon>
        <taxon>Gammaproteobacteria</taxon>
        <taxon>Oceanospirillales</taxon>
        <taxon>Oceanospirillaceae</taxon>
        <taxon>Allopseudospirillum</taxon>
    </lineage>
</organism>
<comment type="similarity">
    <text evidence="1 2">Belongs to the BolA/IbaG family.</text>
</comment>
<dbReference type="InterPro" id="IPR050961">
    <property type="entry name" value="BolA/IbaG_stress_morph_reg"/>
</dbReference>
<dbReference type="Gene3D" id="3.30.300.90">
    <property type="entry name" value="BolA-like"/>
    <property type="match status" value="1"/>
</dbReference>
<evidence type="ECO:0000256" key="1">
    <source>
        <dbReference type="ARBA" id="ARBA00005578"/>
    </source>
</evidence>
<dbReference type="STRING" id="64971.SAMN05421831_11079"/>
<dbReference type="PANTHER" id="PTHR46229">
    <property type="entry name" value="BOLA TRANSCRIPTION REGULATOR"/>
    <property type="match status" value="1"/>
</dbReference>
<proteinExistence type="inferred from homology"/>
<evidence type="ECO:0000313" key="3">
    <source>
        <dbReference type="EMBL" id="SEI79156.1"/>
    </source>
</evidence>
<dbReference type="Proteomes" id="UP000242999">
    <property type="component" value="Unassembled WGS sequence"/>
</dbReference>
<sequence length="100" mass="11054">MSMQAHIEAQLAELAPLYLAVENESHQHSKGTDSHFKITLVSEVFAGLLPVKRHQKVYALLAQALNSGVHALALHLYTPEEWQARQQERPDSPGCYGGGH</sequence>
<keyword evidence="4" id="KW-1185">Reference proteome</keyword>
<dbReference type="PANTHER" id="PTHR46229:SF2">
    <property type="entry name" value="BOLA-LIKE PROTEIN 1"/>
    <property type="match status" value="1"/>
</dbReference>
<evidence type="ECO:0000313" key="4">
    <source>
        <dbReference type="Proteomes" id="UP000242999"/>
    </source>
</evidence>
<reference evidence="4" key="1">
    <citation type="submission" date="2016-10" db="EMBL/GenBank/DDBJ databases">
        <authorList>
            <person name="Varghese N."/>
            <person name="Submissions S."/>
        </authorList>
    </citation>
    <scope>NUCLEOTIDE SEQUENCE [LARGE SCALE GENOMIC DNA]</scope>
    <source>
        <strain evidence="4">DSM 7165</strain>
    </source>
</reference>
<dbReference type="SUPFAM" id="SSF82657">
    <property type="entry name" value="BolA-like"/>
    <property type="match status" value="1"/>
</dbReference>
<dbReference type="RefSeq" id="WP_093311125.1">
    <property type="nucleotide sequence ID" value="NZ_FNYH01000010.1"/>
</dbReference>
<accession>A0A1H6TIM2</accession>
<evidence type="ECO:0000256" key="2">
    <source>
        <dbReference type="RuleBase" id="RU003860"/>
    </source>
</evidence>
<dbReference type="GO" id="GO:0005829">
    <property type="term" value="C:cytosol"/>
    <property type="evidence" value="ECO:0007669"/>
    <property type="project" value="TreeGrafter"/>
</dbReference>
<dbReference type="GO" id="GO:0006351">
    <property type="term" value="P:DNA-templated transcription"/>
    <property type="evidence" value="ECO:0007669"/>
    <property type="project" value="TreeGrafter"/>
</dbReference>
<dbReference type="InterPro" id="IPR002634">
    <property type="entry name" value="BolA"/>
</dbReference>
<dbReference type="AlphaFoldDB" id="A0A1H6TIM2"/>
<dbReference type="Pfam" id="PF01722">
    <property type="entry name" value="BolA"/>
    <property type="match status" value="1"/>
</dbReference>
<name>A0A1H6TIM2_9GAMM</name>